<dbReference type="RefSeq" id="WP_146528641.1">
    <property type="nucleotide sequence ID" value="NZ_SJPV01000008.1"/>
</dbReference>
<proteinExistence type="predicted"/>
<name>A0A5C6DE98_9BACT</name>
<dbReference type="EMBL" id="SJPV01000008">
    <property type="protein sequence ID" value="TWU34234.1"/>
    <property type="molecule type" value="Genomic_DNA"/>
</dbReference>
<evidence type="ECO:0000313" key="2">
    <source>
        <dbReference type="Proteomes" id="UP000319143"/>
    </source>
</evidence>
<organism evidence="1 2">
    <name type="scientific">Novipirellula artificiosorum</name>
    <dbReference type="NCBI Taxonomy" id="2528016"/>
    <lineage>
        <taxon>Bacteria</taxon>
        <taxon>Pseudomonadati</taxon>
        <taxon>Planctomycetota</taxon>
        <taxon>Planctomycetia</taxon>
        <taxon>Pirellulales</taxon>
        <taxon>Pirellulaceae</taxon>
        <taxon>Novipirellula</taxon>
    </lineage>
</organism>
<dbReference type="Proteomes" id="UP000319143">
    <property type="component" value="Unassembled WGS sequence"/>
</dbReference>
<protein>
    <submittedName>
        <fullName evidence="1">Uncharacterized protein</fullName>
    </submittedName>
</protein>
<reference evidence="1 2" key="1">
    <citation type="submission" date="2019-02" db="EMBL/GenBank/DDBJ databases">
        <title>Deep-cultivation of Planctomycetes and their phenomic and genomic characterization uncovers novel biology.</title>
        <authorList>
            <person name="Wiegand S."/>
            <person name="Jogler M."/>
            <person name="Boedeker C."/>
            <person name="Pinto D."/>
            <person name="Vollmers J."/>
            <person name="Rivas-Marin E."/>
            <person name="Kohn T."/>
            <person name="Peeters S.H."/>
            <person name="Heuer A."/>
            <person name="Rast P."/>
            <person name="Oberbeckmann S."/>
            <person name="Bunk B."/>
            <person name="Jeske O."/>
            <person name="Meyerdierks A."/>
            <person name="Storesund J.E."/>
            <person name="Kallscheuer N."/>
            <person name="Luecker S."/>
            <person name="Lage O.M."/>
            <person name="Pohl T."/>
            <person name="Merkel B.J."/>
            <person name="Hornburger P."/>
            <person name="Mueller R.-W."/>
            <person name="Bruemmer F."/>
            <person name="Labrenz M."/>
            <person name="Spormann A.M."/>
            <person name="Op Den Camp H."/>
            <person name="Overmann J."/>
            <person name="Amann R."/>
            <person name="Jetten M.S.M."/>
            <person name="Mascher T."/>
            <person name="Medema M.H."/>
            <person name="Devos D.P."/>
            <person name="Kaster A.-K."/>
            <person name="Ovreas L."/>
            <person name="Rohde M."/>
            <person name="Galperin M.Y."/>
            <person name="Jogler C."/>
        </authorList>
    </citation>
    <scope>NUCLEOTIDE SEQUENCE [LARGE SCALE GENOMIC DNA]</scope>
    <source>
        <strain evidence="1 2">Poly41</strain>
    </source>
</reference>
<comment type="caution">
    <text evidence="1">The sequence shown here is derived from an EMBL/GenBank/DDBJ whole genome shotgun (WGS) entry which is preliminary data.</text>
</comment>
<gene>
    <name evidence="1" type="ORF">Poly41_43800</name>
</gene>
<dbReference type="AlphaFoldDB" id="A0A5C6DE98"/>
<accession>A0A5C6DE98</accession>
<evidence type="ECO:0000313" key="1">
    <source>
        <dbReference type="EMBL" id="TWU34234.1"/>
    </source>
</evidence>
<keyword evidence="2" id="KW-1185">Reference proteome</keyword>
<sequence length="64" mass="7075">MAIIEANGGFRWDPTVKEAFELDLRCLDSYVGIHPHGPYLPIDGRVDRNLKMFDGDALVATGSL</sequence>